<dbReference type="GO" id="GO:0003729">
    <property type="term" value="F:mRNA binding"/>
    <property type="evidence" value="ECO:0007669"/>
    <property type="project" value="UniProtKB-ARBA"/>
</dbReference>
<evidence type="ECO:0000256" key="4">
    <source>
        <dbReference type="ARBA" id="ARBA00023125"/>
    </source>
</evidence>
<dbReference type="InterPro" id="IPR000571">
    <property type="entry name" value="Znf_CCCH"/>
</dbReference>
<evidence type="ECO:0000313" key="9">
    <source>
        <dbReference type="Proteomes" id="UP000824120"/>
    </source>
</evidence>
<dbReference type="AlphaFoldDB" id="A0A9J5YMQ2"/>
<comment type="caution">
    <text evidence="8">The sequence shown here is derived from an EMBL/GenBank/DDBJ whole genome shotgun (WGS) entry which is preliminary data.</text>
</comment>
<evidence type="ECO:0000256" key="5">
    <source>
        <dbReference type="PROSITE-ProRule" id="PRU00723"/>
    </source>
</evidence>
<feature type="zinc finger region" description="C3H1-type" evidence="5">
    <location>
        <begin position="138"/>
        <end position="166"/>
    </location>
</feature>
<protein>
    <recommendedName>
        <fullName evidence="7">C3H1-type domain-containing protein</fullName>
    </recommendedName>
</protein>
<feature type="domain" description="C3H1-type" evidence="7">
    <location>
        <begin position="349"/>
        <end position="377"/>
    </location>
</feature>
<evidence type="ECO:0000259" key="7">
    <source>
        <dbReference type="PROSITE" id="PS50103"/>
    </source>
</evidence>
<keyword evidence="9" id="KW-1185">Reference proteome</keyword>
<dbReference type="GO" id="GO:0003677">
    <property type="term" value="F:DNA binding"/>
    <property type="evidence" value="ECO:0007669"/>
    <property type="project" value="UniProtKB-KW"/>
</dbReference>
<feature type="region of interest" description="Disordered" evidence="6">
    <location>
        <begin position="23"/>
        <end position="42"/>
    </location>
</feature>
<dbReference type="GO" id="GO:0008270">
    <property type="term" value="F:zinc ion binding"/>
    <property type="evidence" value="ECO:0007669"/>
    <property type="project" value="UniProtKB-KW"/>
</dbReference>
<evidence type="ECO:0000313" key="8">
    <source>
        <dbReference type="EMBL" id="KAG5601007.1"/>
    </source>
</evidence>
<feature type="zinc finger region" description="C3H1-type" evidence="5">
    <location>
        <begin position="349"/>
        <end position="377"/>
    </location>
</feature>
<dbReference type="Proteomes" id="UP000824120">
    <property type="component" value="Chromosome 6"/>
</dbReference>
<dbReference type="InterPro" id="IPR050974">
    <property type="entry name" value="Plant_ZF_CCCH"/>
</dbReference>
<feature type="domain" description="C3H1-type" evidence="7">
    <location>
        <begin position="46"/>
        <end position="74"/>
    </location>
</feature>
<sequence length="453" mass="48501">MEMVSGDQPTDDATVTEQVSLDEETGLEEPMGQLSVGTEAGSYPERLNEPDCIYYLRNGICGYGSRCRFNHPRDRSLAVGERRATGGVYPERAGQYVCQYYMRTGMCKFGASCKYHHPRQGGESPSLVIHNIYGYPLRPNEKECSHYMKTGQCKFGITCKFHHPQPAGVQVPAPAPGPFPLPAAVPPPATYPELQPLPVDSADQYGMVTGNWPVIRPALLPGSYIPDTYGPMLFPPGMVPVSDWTPYLGSTSLVPYQTTQSAAGAGPVPSQITHSAAGAGPVPCQTSHSAAGAGPVPSQTTQSAAGAGPVYGHTQLSASAPAYASPYVSLTASLGASSSIQDGLAFPERPGQPECHYYMKYGDCKFGSSCKYHHPPEWSGSKAALILRAMGLPPDLYAASLLQPNTEILRIHQIVFTMHKWQCTSMSKNDISCTVACSGGTAPSLTRGFRFEP</sequence>
<feature type="domain" description="C3H1-type" evidence="7">
    <location>
        <begin position="92"/>
        <end position="120"/>
    </location>
</feature>
<evidence type="ECO:0000256" key="6">
    <source>
        <dbReference type="SAM" id="MobiDB-lite"/>
    </source>
</evidence>
<dbReference type="SMART" id="SM00356">
    <property type="entry name" value="ZnF_C3H1"/>
    <property type="match status" value="4"/>
</dbReference>
<feature type="zinc finger region" description="C3H1-type" evidence="5">
    <location>
        <begin position="46"/>
        <end position="74"/>
    </location>
</feature>
<feature type="region of interest" description="Disordered" evidence="6">
    <location>
        <begin position="260"/>
        <end position="307"/>
    </location>
</feature>
<dbReference type="PANTHER" id="PTHR12506">
    <property type="entry name" value="PROTEIN PHOSPHATASE RELATED"/>
    <property type="match status" value="1"/>
</dbReference>
<dbReference type="EMBL" id="JACXVP010000006">
    <property type="protein sequence ID" value="KAG5601007.1"/>
    <property type="molecule type" value="Genomic_DNA"/>
</dbReference>
<keyword evidence="4" id="KW-0238">DNA-binding</keyword>
<dbReference type="SUPFAM" id="SSF90229">
    <property type="entry name" value="CCCH zinc finger"/>
    <property type="match status" value="4"/>
</dbReference>
<name>A0A9J5YMQ2_SOLCO</name>
<dbReference type="PROSITE" id="PS50103">
    <property type="entry name" value="ZF_C3H1"/>
    <property type="match status" value="4"/>
</dbReference>
<dbReference type="Pfam" id="PF00642">
    <property type="entry name" value="zf-CCCH"/>
    <property type="match status" value="4"/>
</dbReference>
<accession>A0A9J5YMQ2</accession>
<dbReference type="PANTHER" id="PTHR12506:SF41">
    <property type="entry name" value="ZINC FINGER CCCH DOMAIN-CONTAINING PROTEIN 58"/>
    <property type="match status" value="1"/>
</dbReference>
<proteinExistence type="predicted"/>
<dbReference type="OrthoDB" id="1290816at2759"/>
<evidence type="ECO:0000256" key="3">
    <source>
        <dbReference type="ARBA" id="ARBA00022833"/>
    </source>
</evidence>
<gene>
    <name evidence="8" type="ORF">H5410_032377</name>
</gene>
<evidence type="ECO:0000256" key="1">
    <source>
        <dbReference type="ARBA" id="ARBA00022723"/>
    </source>
</evidence>
<keyword evidence="1 5" id="KW-0479">Metal-binding</keyword>
<keyword evidence="2 5" id="KW-0863">Zinc-finger</keyword>
<feature type="domain" description="C3H1-type" evidence="7">
    <location>
        <begin position="138"/>
        <end position="166"/>
    </location>
</feature>
<dbReference type="InterPro" id="IPR036855">
    <property type="entry name" value="Znf_CCCH_sf"/>
</dbReference>
<organism evidence="8 9">
    <name type="scientific">Solanum commersonii</name>
    <name type="common">Commerson's wild potato</name>
    <name type="synonym">Commerson's nightshade</name>
    <dbReference type="NCBI Taxonomy" id="4109"/>
    <lineage>
        <taxon>Eukaryota</taxon>
        <taxon>Viridiplantae</taxon>
        <taxon>Streptophyta</taxon>
        <taxon>Embryophyta</taxon>
        <taxon>Tracheophyta</taxon>
        <taxon>Spermatophyta</taxon>
        <taxon>Magnoliopsida</taxon>
        <taxon>eudicotyledons</taxon>
        <taxon>Gunneridae</taxon>
        <taxon>Pentapetalae</taxon>
        <taxon>asterids</taxon>
        <taxon>lamiids</taxon>
        <taxon>Solanales</taxon>
        <taxon>Solanaceae</taxon>
        <taxon>Solanoideae</taxon>
        <taxon>Solaneae</taxon>
        <taxon>Solanum</taxon>
    </lineage>
</organism>
<evidence type="ECO:0000256" key="2">
    <source>
        <dbReference type="ARBA" id="ARBA00022771"/>
    </source>
</evidence>
<dbReference type="Gene3D" id="4.10.1000.10">
    <property type="entry name" value="Zinc finger, CCCH-type"/>
    <property type="match status" value="3"/>
</dbReference>
<keyword evidence="3 5" id="KW-0862">Zinc</keyword>
<reference evidence="8 9" key="1">
    <citation type="submission" date="2020-09" db="EMBL/GenBank/DDBJ databases">
        <title>De no assembly of potato wild relative species, Solanum commersonii.</title>
        <authorList>
            <person name="Cho K."/>
        </authorList>
    </citation>
    <scope>NUCLEOTIDE SEQUENCE [LARGE SCALE GENOMIC DNA]</scope>
    <source>
        <strain evidence="8">LZ3.2</strain>
        <tissue evidence="8">Leaf</tissue>
    </source>
</reference>
<feature type="zinc finger region" description="C3H1-type" evidence="5">
    <location>
        <begin position="92"/>
        <end position="120"/>
    </location>
</feature>